<dbReference type="OrthoDB" id="6427993at2759"/>
<organism evidence="2 3">
    <name type="scientific">Holothuria leucospilota</name>
    <name type="common">Black long sea cucumber</name>
    <name type="synonym">Mertensiothuria leucospilota</name>
    <dbReference type="NCBI Taxonomy" id="206669"/>
    <lineage>
        <taxon>Eukaryota</taxon>
        <taxon>Metazoa</taxon>
        <taxon>Echinodermata</taxon>
        <taxon>Eleutherozoa</taxon>
        <taxon>Echinozoa</taxon>
        <taxon>Holothuroidea</taxon>
        <taxon>Aspidochirotacea</taxon>
        <taxon>Aspidochirotida</taxon>
        <taxon>Holothuriidae</taxon>
        <taxon>Holothuria</taxon>
    </lineage>
</organism>
<dbReference type="Pfam" id="PF20700">
    <property type="entry name" value="Mutator"/>
    <property type="match status" value="1"/>
</dbReference>
<dbReference type="AlphaFoldDB" id="A0A9Q0YDW0"/>
<evidence type="ECO:0000259" key="1">
    <source>
        <dbReference type="Pfam" id="PF20700"/>
    </source>
</evidence>
<evidence type="ECO:0000313" key="3">
    <source>
        <dbReference type="Proteomes" id="UP001152320"/>
    </source>
</evidence>
<sequence length="129" mass="14410">MSSAPIKKRKLYDRLEEVSGYRIMDMKKFSAALLEIHVCKDGYLQIMEDTDAQKGLCCKFYLVCSKCLTGVPFRSSSLVAHDRSYDVNHRMTTAAAKIGIGRQSLTDLCYMMNMPGAPPVTESNCSTQP</sequence>
<evidence type="ECO:0000313" key="2">
    <source>
        <dbReference type="EMBL" id="KAJ8021053.1"/>
    </source>
</evidence>
<gene>
    <name evidence="2" type="ORF">HOLleu_40815</name>
</gene>
<accession>A0A9Q0YDW0</accession>
<dbReference type="InterPro" id="IPR049012">
    <property type="entry name" value="Mutator_transp_dom"/>
</dbReference>
<protein>
    <recommendedName>
        <fullName evidence="1">Mutator-like transposase domain-containing protein</fullName>
    </recommendedName>
</protein>
<dbReference type="Proteomes" id="UP001152320">
    <property type="component" value="Chromosome 22"/>
</dbReference>
<keyword evidence="3" id="KW-1185">Reference proteome</keyword>
<feature type="domain" description="Mutator-like transposase" evidence="1">
    <location>
        <begin position="20"/>
        <end position="124"/>
    </location>
</feature>
<proteinExistence type="predicted"/>
<comment type="caution">
    <text evidence="2">The sequence shown here is derived from an EMBL/GenBank/DDBJ whole genome shotgun (WGS) entry which is preliminary data.</text>
</comment>
<reference evidence="2" key="1">
    <citation type="submission" date="2021-10" db="EMBL/GenBank/DDBJ databases">
        <title>Tropical sea cucumber genome reveals ecological adaptation and Cuvierian tubules defense mechanism.</title>
        <authorList>
            <person name="Chen T."/>
        </authorList>
    </citation>
    <scope>NUCLEOTIDE SEQUENCE</scope>
    <source>
        <strain evidence="2">Nanhai2018</strain>
        <tissue evidence="2">Muscle</tissue>
    </source>
</reference>
<dbReference type="EMBL" id="JAIZAY010000022">
    <property type="protein sequence ID" value="KAJ8021053.1"/>
    <property type="molecule type" value="Genomic_DNA"/>
</dbReference>
<name>A0A9Q0YDW0_HOLLE</name>